<dbReference type="OrthoDB" id="2419613at2759"/>
<dbReference type="AlphaFoldDB" id="A0A6P7XD54"/>
<dbReference type="CDD" id="cd08544">
    <property type="entry name" value="Reeler"/>
    <property type="match status" value="1"/>
</dbReference>
<keyword evidence="2" id="KW-0472">Membrane</keyword>
<feature type="region of interest" description="Disordered" evidence="1">
    <location>
        <begin position="196"/>
        <end position="226"/>
    </location>
</feature>
<sequence length="557" mass="60753">MFPRQLGEAQNPNPMRNMSAKVDDGLKMQVVLIGWACMTLCLVSYTAAFSHGASLSACADMRPNHIRAQPQNLKKNYISIYTNKSFYLPGDKVPVTVRSTRDFMGFLLQARRVSDDEITGTFVFIPPGSKLLTCFEDGDSVTHSDKSLKRNLSFVWKAPDQPVGDIKFFLSVVQSYFVYWARIESAIISDQTQNKTYSAQGDSNNSSTIAPSHLQRAGEEDVNASANEGMTPYSSALVQNTSPTSANLTWTTVEVSHQSGLPLEDELDVTGDGKYLPSLSPALATTSLSERAEMLRSSSTHSDQGLEPSLQTERLGLSPAFLSDVSEDDSSSYGTWDDRSENISSSSALQLCSTCDSGMRAESLASSLTVASPGLHTSQPWDTQTFLPLREILPHVSIEDDVNISSRSSLRQKAERQSVTKVVSADFMQQSENADSEVAESEAGHTPPAMTEPVRETVVPGKGEDKPSRGMQLAAAQLGILLGCSAALGMALAAGLRCIHAQYCHKRTEVSFSEPDSSIITVRENGEMMHFRKIRENSFVLVQAEYNWITPSANGKK</sequence>
<evidence type="ECO:0000313" key="5">
    <source>
        <dbReference type="RefSeq" id="XP_030048094.1"/>
    </source>
</evidence>
<evidence type="ECO:0000256" key="1">
    <source>
        <dbReference type="SAM" id="MobiDB-lite"/>
    </source>
</evidence>
<dbReference type="Pfam" id="PF02014">
    <property type="entry name" value="Reeler"/>
    <property type="match status" value="1"/>
</dbReference>
<dbReference type="RefSeq" id="XP_030048094.1">
    <property type="nucleotide sequence ID" value="XM_030192234.1"/>
</dbReference>
<dbReference type="Proteomes" id="UP000515156">
    <property type="component" value="Chromosome 2"/>
</dbReference>
<keyword evidence="2" id="KW-0812">Transmembrane</keyword>
<gene>
    <name evidence="5" type="primary">REELD1</name>
</gene>
<feature type="region of interest" description="Disordered" evidence="1">
    <location>
        <begin position="431"/>
        <end position="468"/>
    </location>
</feature>
<evidence type="ECO:0000256" key="2">
    <source>
        <dbReference type="SAM" id="Phobius"/>
    </source>
</evidence>
<feature type="transmembrane region" description="Helical" evidence="2">
    <location>
        <begin position="478"/>
        <end position="499"/>
    </location>
</feature>
<dbReference type="CTD" id="345051"/>
<reference evidence="5" key="1">
    <citation type="submission" date="2025-08" db="UniProtKB">
        <authorList>
            <consortium name="RefSeq"/>
        </authorList>
    </citation>
    <scope>IDENTIFICATION</scope>
</reference>
<feature type="domain" description="Reelin" evidence="3">
    <location>
        <begin position="43"/>
        <end position="205"/>
    </location>
</feature>
<evidence type="ECO:0000313" key="4">
    <source>
        <dbReference type="Proteomes" id="UP000515156"/>
    </source>
</evidence>
<dbReference type="PROSITE" id="PS51019">
    <property type="entry name" value="REELIN"/>
    <property type="match status" value="1"/>
</dbReference>
<feature type="region of interest" description="Disordered" evidence="1">
    <location>
        <begin position="319"/>
        <end position="340"/>
    </location>
</feature>
<feature type="compositionally biased region" description="Polar residues" evidence="1">
    <location>
        <begin position="196"/>
        <end position="210"/>
    </location>
</feature>
<evidence type="ECO:0000259" key="3">
    <source>
        <dbReference type="PROSITE" id="PS51019"/>
    </source>
</evidence>
<dbReference type="KEGG" id="muo:115462225"/>
<dbReference type="PANTHER" id="PTHR45828">
    <property type="entry name" value="CYTOCHROME B561/FERRIC REDUCTASE TRANSMEMBRANE"/>
    <property type="match status" value="1"/>
</dbReference>
<accession>A0A6P7XD54</accession>
<dbReference type="PANTHER" id="PTHR45828:SF51">
    <property type="entry name" value="REELIN DOMAIN-CONTAINING PROTEIN 1"/>
    <property type="match status" value="1"/>
</dbReference>
<dbReference type="Gene3D" id="2.60.40.4060">
    <property type="entry name" value="Reeler domain"/>
    <property type="match status" value="1"/>
</dbReference>
<dbReference type="InterPro" id="IPR042307">
    <property type="entry name" value="Reeler_sf"/>
</dbReference>
<dbReference type="InParanoid" id="A0A6P7XD54"/>
<dbReference type="InterPro" id="IPR002861">
    <property type="entry name" value="Reeler_dom"/>
</dbReference>
<dbReference type="InterPro" id="IPR051237">
    <property type="entry name" value="Ferric-chelate_Red/DefProt"/>
</dbReference>
<proteinExistence type="predicted"/>
<protein>
    <submittedName>
        <fullName evidence="5">Reelin domain-containing protein 1</fullName>
    </submittedName>
</protein>
<organism evidence="4 5">
    <name type="scientific">Microcaecilia unicolor</name>
    <dbReference type="NCBI Taxonomy" id="1415580"/>
    <lineage>
        <taxon>Eukaryota</taxon>
        <taxon>Metazoa</taxon>
        <taxon>Chordata</taxon>
        <taxon>Craniata</taxon>
        <taxon>Vertebrata</taxon>
        <taxon>Euteleostomi</taxon>
        <taxon>Amphibia</taxon>
        <taxon>Gymnophiona</taxon>
        <taxon>Siphonopidae</taxon>
        <taxon>Microcaecilia</taxon>
    </lineage>
</organism>
<dbReference type="GeneID" id="115462225"/>
<name>A0A6P7XD54_9AMPH</name>
<dbReference type="GO" id="GO:0016020">
    <property type="term" value="C:membrane"/>
    <property type="evidence" value="ECO:0007669"/>
    <property type="project" value="TreeGrafter"/>
</dbReference>
<keyword evidence="4" id="KW-1185">Reference proteome</keyword>
<keyword evidence="2" id="KW-1133">Transmembrane helix</keyword>